<evidence type="ECO:0000313" key="2">
    <source>
        <dbReference type="EMBL" id="AWG20125.1"/>
    </source>
</evidence>
<dbReference type="InterPro" id="IPR041700">
    <property type="entry name" value="OMP_b-brl_3"/>
</dbReference>
<accession>A0A2S1L8Q6</accession>
<dbReference type="EMBL" id="CP020918">
    <property type="protein sequence ID" value="AWG20125.1"/>
    <property type="molecule type" value="Genomic_DNA"/>
</dbReference>
<organism evidence="2 3">
    <name type="scientific">Flavobacterium faecale</name>
    <dbReference type="NCBI Taxonomy" id="1355330"/>
    <lineage>
        <taxon>Bacteria</taxon>
        <taxon>Pseudomonadati</taxon>
        <taxon>Bacteroidota</taxon>
        <taxon>Flavobacteriia</taxon>
        <taxon>Flavobacteriales</taxon>
        <taxon>Flavobacteriaceae</taxon>
        <taxon>Flavobacterium</taxon>
    </lineage>
</organism>
<name>A0A2S1L8Q6_9FLAO</name>
<protein>
    <recommendedName>
        <fullName evidence="1">Outer membrane protein beta-barrel domain-containing protein</fullName>
    </recommendedName>
</protein>
<evidence type="ECO:0000259" key="1">
    <source>
        <dbReference type="Pfam" id="PF14905"/>
    </source>
</evidence>
<evidence type="ECO:0000313" key="3">
    <source>
        <dbReference type="Proteomes" id="UP000244527"/>
    </source>
</evidence>
<dbReference type="Proteomes" id="UP000244527">
    <property type="component" value="Chromosome"/>
</dbReference>
<proteinExistence type="predicted"/>
<gene>
    <name evidence="2" type="ORF">FFWV33_00610</name>
</gene>
<dbReference type="RefSeq" id="WP_108739094.1">
    <property type="nucleotide sequence ID" value="NZ_CP020918.1"/>
</dbReference>
<dbReference type="OrthoDB" id="1682379at2"/>
<feature type="domain" description="Outer membrane protein beta-barrel" evidence="1">
    <location>
        <begin position="762"/>
        <end position="895"/>
    </location>
</feature>
<dbReference type="KEGG" id="ffa:FFWV33_00610"/>
<feature type="domain" description="Outer membrane protein beta-barrel" evidence="1">
    <location>
        <begin position="439"/>
        <end position="745"/>
    </location>
</feature>
<keyword evidence="3" id="KW-1185">Reference proteome</keyword>
<sequence length="921" mass="104192">MLKSQLVVLFLFLSFLSYGQESYFVQGQILDINTQQPLEAANVYFSVVKDSLKLGSTTTDNGGMFKIRIKKYDNPVFLNVSYVGHENYKDELSGIVENRDLGTIYLFSTENVLKDVVIKATASPMVVKQDTLEYNASSFKVRPDDNVDAVLKELPGFVIDDEGKITVNGKEVSQILVNGKAFFGKDGAIALQNLPADIINKIQVSDFKTKKEELAGDDAASDFLSVNLTIDEKKNKGYFGKFLGGYGSDDRYEGSFLVNQFDNKQRISAVGSTNNINLSGFSIDEAFGEDKGSSNGDVGATISRKGITTTNLAGFNYFNEWSEQLETTGDYSFNNSANTNAKKSTQTRFLPTGNITTASDSDAKTENTNHKVNFEVAYKPTKNTQIVFEPKLRKSNYKSSGTSSSISSNEAGALLNENTGTYSKNTDLLSFDNELTFNKTFAKRARNLSFSFTNSNSKNDLLGFNDNSTKSFTSGNVKLRNQLNDNTIQRDLYYGQLEYTEPLSNVVRLRVGADYKTDNRSTDEKTFNFDTTSDSYSLFNDAQSSYISSKQRLISPKMGFFYDDKVFSFNIRNNTSVIQYDNSSLYLGSTTNLKTNYFIPEWHSQFKYKVDRSNYAQLKYDYRVNLPTAYQLLPVTDISSPVNTVVGNPDLEPIKKHSLNFNFRNYNMKKRSGYSIFMKADIIDSDIISTKVYATDGTSSTTFININNIYKTSLGANWNTYKKRDGNSYRYGLAFKTDYSFDKGFVNNVFYDARILAITPRAYFSYNYGELFSVAPSYNLSYVESNYKNYSINKRSNVVHKLNLRATNYFGPKWVLSNDFGYSYNSNSGNGYRNDYKLWNMSLGYTFLDKRLTARMKVFDLLNQNQGYTRSITDTSIRDEENTVLKRYAMFSLIYKIKNFGGMSESKSRKSGRHRENSSDM</sequence>
<reference evidence="2 3" key="1">
    <citation type="submission" date="2017-04" db="EMBL/GenBank/DDBJ databases">
        <title>Compelte genome sequence of WV33.</title>
        <authorList>
            <person name="Lee P.C."/>
        </authorList>
    </citation>
    <scope>NUCLEOTIDE SEQUENCE [LARGE SCALE GENOMIC DNA]</scope>
    <source>
        <strain evidence="2 3">WV33</strain>
    </source>
</reference>
<dbReference type="Pfam" id="PF14905">
    <property type="entry name" value="OMP_b-brl_3"/>
    <property type="match status" value="2"/>
</dbReference>
<dbReference type="SUPFAM" id="SSF56935">
    <property type="entry name" value="Porins"/>
    <property type="match status" value="1"/>
</dbReference>
<dbReference type="AlphaFoldDB" id="A0A2S1L8Q6"/>